<protein>
    <submittedName>
        <fullName evidence="1">Uncharacterized protein</fullName>
    </submittedName>
</protein>
<dbReference type="AlphaFoldDB" id="X0XEZ3"/>
<dbReference type="EMBL" id="BARS01048316">
    <property type="protein sequence ID" value="GAG35233.1"/>
    <property type="molecule type" value="Genomic_DNA"/>
</dbReference>
<comment type="caution">
    <text evidence="1">The sequence shown here is derived from an EMBL/GenBank/DDBJ whole genome shotgun (WGS) entry which is preliminary data.</text>
</comment>
<evidence type="ECO:0000313" key="1">
    <source>
        <dbReference type="EMBL" id="GAG35233.1"/>
    </source>
</evidence>
<gene>
    <name evidence="1" type="ORF">S01H1_72445</name>
</gene>
<sequence>WSSFTILFFRFYDLANKTLRQSNEKEKIQETHLSNGS</sequence>
<proteinExistence type="predicted"/>
<name>X0XEZ3_9ZZZZ</name>
<organism evidence="1">
    <name type="scientific">marine sediment metagenome</name>
    <dbReference type="NCBI Taxonomy" id="412755"/>
    <lineage>
        <taxon>unclassified sequences</taxon>
        <taxon>metagenomes</taxon>
        <taxon>ecological metagenomes</taxon>
    </lineage>
</organism>
<feature type="non-terminal residue" evidence="1">
    <location>
        <position position="1"/>
    </location>
</feature>
<accession>X0XEZ3</accession>
<reference evidence="1" key="1">
    <citation type="journal article" date="2014" name="Front. Microbiol.">
        <title>High frequency of phylogenetically diverse reductive dehalogenase-homologous genes in deep subseafloor sedimentary metagenomes.</title>
        <authorList>
            <person name="Kawai M."/>
            <person name="Futagami T."/>
            <person name="Toyoda A."/>
            <person name="Takaki Y."/>
            <person name="Nishi S."/>
            <person name="Hori S."/>
            <person name="Arai W."/>
            <person name="Tsubouchi T."/>
            <person name="Morono Y."/>
            <person name="Uchiyama I."/>
            <person name="Ito T."/>
            <person name="Fujiyama A."/>
            <person name="Inagaki F."/>
            <person name="Takami H."/>
        </authorList>
    </citation>
    <scope>NUCLEOTIDE SEQUENCE</scope>
    <source>
        <strain evidence="1">Expedition CK06-06</strain>
    </source>
</reference>